<organism evidence="2 3">
    <name type="scientific">Neotoma lepida</name>
    <name type="common">Desert woodrat</name>
    <dbReference type="NCBI Taxonomy" id="56216"/>
    <lineage>
        <taxon>Eukaryota</taxon>
        <taxon>Metazoa</taxon>
        <taxon>Chordata</taxon>
        <taxon>Craniata</taxon>
        <taxon>Vertebrata</taxon>
        <taxon>Euteleostomi</taxon>
        <taxon>Mammalia</taxon>
        <taxon>Eutheria</taxon>
        <taxon>Euarchontoglires</taxon>
        <taxon>Glires</taxon>
        <taxon>Rodentia</taxon>
        <taxon>Myomorpha</taxon>
        <taxon>Muroidea</taxon>
        <taxon>Cricetidae</taxon>
        <taxon>Neotominae</taxon>
        <taxon>Neotoma</taxon>
    </lineage>
</organism>
<evidence type="ECO:0000256" key="1">
    <source>
        <dbReference type="SAM" id="MobiDB-lite"/>
    </source>
</evidence>
<protein>
    <submittedName>
        <fullName evidence="2">Uncharacterized protein</fullName>
    </submittedName>
</protein>
<dbReference type="Proteomes" id="UP000092124">
    <property type="component" value="Unassembled WGS sequence"/>
</dbReference>
<dbReference type="EMBL" id="LZPO01075867">
    <property type="protein sequence ID" value="OBS68777.1"/>
    <property type="molecule type" value="Genomic_DNA"/>
</dbReference>
<sequence>MVVRPVGISTTPTSSVGLDLRHLIKIEGGQFGPQERRKGVNGGEGEEGVPVKSHPELQSDFRNYSNTISHCALLTDFATDLPAANLLPSSASILAFS</sequence>
<evidence type="ECO:0000313" key="2">
    <source>
        <dbReference type="EMBL" id="OBS68777.1"/>
    </source>
</evidence>
<keyword evidence="3" id="KW-1185">Reference proteome</keyword>
<proteinExistence type="predicted"/>
<accession>A0A1A6GTW4</accession>
<name>A0A1A6GTW4_NEOLE</name>
<gene>
    <name evidence="2" type="ORF">A6R68_02691</name>
</gene>
<feature type="non-terminal residue" evidence="2">
    <location>
        <position position="97"/>
    </location>
</feature>
<reference evidence="2 3" key="1">
    <citation type="submission" date="2016-06" db="EMBL/GenBank/DDBJ databases">
        <title>The Draft Genome Sequence and Annotation of the Desert Woodrat Neotoma lepida.</title>
        <authorList>
            <person name="Campbell M."/>
            <person name="Oakeson K.F."/>
            <person name="Yandell M."/>
            <person name="Halpert J.R."/>
            <person name="Dearing D."/>
        </authorList>
    </citation>
    <scope>NUCLEOTIDE SEQUENCE [LARGE SCALE GENOMIC DNA]</scope>
    <source>
        <strain evidence="2">417</strain>
        <tissue evidence="2">Liver</tissue>
    </source>
</reference>
<dbReference type="AlphaFoldDB" id="A0A1A6GTW4"/>
<evidence type="ECO:0000313" key="3">
    <source>
        <dbReference type="Proteomes" id="UP000092124"/>
    </source>
</evidence>
<feature type="region of interest" description="Disordered" evidence="1">
    <location>
        <begin position="30"/>
        <end position="55"/>
    </location>
</feature>
<comment type="caution">
    <text evidence="2">The sequence shown here is derived from an EMBL/GenBank/DDBJ whole genome shotgun (WGS) entry which is preliminary data.</text>
</comment>